<accession>A0A6S6PNM8</accession>
<evidence type="ECO:0008006" key="3">
    <source>
        <dbReference type="Google" id="ProtNLM"/>
    </source>
</evidence>
<protein>
    <recommendedName>
        <fullName evidence="3">Resolvase HTH domain-containing protein</fullName>
    </recommendedName>
</protein>
<name>A0A6S6PNM8_ACEAC</name>
<dbReference type="Gene3D" id="1.10.10.60">
    <property type="entry name" value="Homeodomain-like"/>
    <property type="match status" value="1"/>
</dbReference>
<dbReference type="Proteomes" id="UP000515220">
    <property type="component" value="Chromosome"/>
</dbReference>
<proteinExistence type="predicted"/>
<organism evidence="1 2">
    <name type="scientific">Acetobacter aceti</name>
    <dbReference type="NCBI Taxonomy" id="435"/>
    <lineage>
        <taxon>Bacteria</taxon>
        <taxon>Pseudomonadati</taxon>
        <taxon>Pseudomonadota</taxon>
        <taxon>Alphaproteobacteria</taxon>
        <taxon>Acetobacterales</taxon>
        <taxon>Acetobacteraceae</taxon>
        <taxon>Acetobacter</taxon>
        <taxon>Acetobacter subgen. Acetobacter</taxon>
    </lineage>
</organism>
<dbReference type="AlphaFoldDB" id="A0A6S6PNM8"/>
<reference evidence="1 2" key="1">
    <citation type="submission" date="2020-07" db="EMBL/GenBank/DDBJ databases">
        <title>Complete Genome Sequence of an acetic acid bacterium, Acetobacter aceti JCM20276.</title>
        <authorList>
            <person name="Hirose Y."/>
            <person name="Mihara H."/>
        </authorList>
    </citation>
    <scope>NUCLEOTIDE SEQUENCE [LARGE SCALE GENOMIC DNA]</scope>
    <source>
        <strain evidence="1 2">JCM20276</strain>
    </source>
</reference>
<sequence length="97" mass="11027">MAKKFDEDYSKEVYNKISELQKKGLSIRNIAKITGASRSYIHRLSIKIALSSGSMKQASERRKEAGWEPLAPGNPISWDAIKLKNTARRNTYNLNEN</sequence>
<gene>
    <name evidence="1" type="ORF">AAJCM20276_28790</name>
</gene>
<dbReference type="EMBL" id="AP023326">
    <property type="protein sequence ID" value="BCI68255.1"/>
    <property type="molecule type" value="Genomic_DNA"/>
</dbReference>
<evidence type="ECO:0000313" key="1">
    <source>
        <dbReference type="EMBL" id="BCI68255.1"/>
    </source>
</evidence>
<evidence type="ECO:0000313" key="2">
    <source>
        <dbReference type="Proteomes" id="UP000515220"/>
    </source>
</evidence>
<dbReference type="RefSeq" id="WP_099349287.1">
    <property type="nucleotide sequence ID" value="NZ_AP023326.1"/>
</dbReference>